<dbReference type="PROSITE" id="PS50014">
    <property type="entry name" value="BROMODOMAIN_2"/>
    <property type="match status" value="1"/>
</dbReference>
<dbReference type="RefSeq" id="XP_001304005.1">
    <property type="nucleotide sequence ID" value="XM_001304004.1"/>
</dbReference>
<feature type="domain" description="Bromo" evidence="3">
    <location>
        <begin position="38"/>
        <end position="89"/>
    </location>
</feature>
<dbReference type="VEuPathDB" id="TrichDB:TVAG_229450"/>
<dbReference type="SUPFAM" id="SSF47370">
    <property type="entry name" value="Bromodomain"/>
    <property type="match status" value="1"/>
</dbReference>
<dbReference type="Proteomes" id="UP000001542">
    <property type="component" value="Unassembled WGS sequence"/>
</dbReference>
<dbReference type="VEuPathDB" id="TrichDB:TVAGG3_0393770"/>
<evidence type="ECO:0000313" key="5">
    <source>
        <dbReference type="Proteomes" id="UP000001542"/>
    </source>
</evidence>
<dbReference type="Pfam" id="PF00439">
    <property type="entry name" value="Bromodomain"/>
    <property type="match status" value="1"/>
</dbReference>
<gene>
    <name evidence="4" type="ORF">TVAG_229450</name>
</gene>
<dbReference type="KEGG" id="tva:4748768"/>
<dbReference type="InParanoid" id="A2FVJ8"/>
<evidence type="ECO:0000256" key="2">
    <source>
        <dbReference type="PROSITE-ProRule" id="PRU00035"/>
    </source>
</evidence>
<dbReference type="EMBL" id="DS114060">
    <property type="protein sequence ID" value="EAX91075.1"/>
    <property type="molecule type" value="Genomic_DNA"/>
</dbReference>
<dbReference type="AlphaFoldDB" id="A2FVJ8"/>
<sequence length="230" mass="26946">MNDVMRAQAIQIMDNLLAHPISNYFKFEVVPGVDADVDYTDYVKNPQDLNTIKKRLEGNQYNNLYSWMQDVEIVWANAERYNGSGSDMGIAAREMRRQFERERRVFCSNSKSSWIAEVFRLRIKMEKLVQASPSKIHKNIHEAFMMSLPKIEILEISEHELQCLKIALEMLNSEETSQEILRIIYEKQPELKSIYTNQTLDLGFLKLPTLMAIRDFAKRCLENQGKKYPE</sequence>
<dbReference type="STRING" id="5722.A2FVJ8"/>
<keyword evidence="1 2" id="KW-0103">Bromodomain</keyword>
<organism evidence="4 5">
    <name type="scientific">Trichomonas vaginalis (strain ATCC PRA-98 / G3)</name>
    <dbReference type="NCBI Taxonomy" id="412133"/>
    <lineage>
        <taxon>Eukaryota</taxon>
        <taxon>Metamonada</taxon>
        <taxon>Parabasalia</taxon>
        <taxon>Trichomonadida</taxon>
        <taxon>Trichomonadidae</taxon>
        <taxon>Trichomonas</taxon>
    </lineage>
</organism>
<dbReference type="SMR" id="A2FVJ8"/>
<reference evidence="4" key="2">
    <citation type="journal article" date="2007" name="Science">
        <title>Draft genome sequence of the sexually transmitted pathogen Trichomonas vaginalis.</title>
        <authorList>
            <person name="Carlton J.M."/>
            <person name="Hirt R.P."/>
            <person name="Silva J.C."/>
            <person name="Delcher A.L."/>
            <person name="Schatz M."/>
            <person name="Zhao Q."/>
            <person name="Wortman J.R."/>
            <person name="Bidwell S.L."/>
            <person name="Alsmark U.C.M."/>
            <person name="Besteiro S."/>
            <person name="Sicheritz-Ponten T."/>
            <person name="Noel C.J."/>
            <person name="Dacks J.B."/>
            <person name="Foster P.G."/>
            <person name="Simillion C."/>
            <person name="Van de Peer Y."/>
            <person name="Miranda-Saavedra D."/>
            <person name="Barton G.J."/>
            <person name="Westrop G.D."/>
            <person name="Mueller S."/>
            <person name="Dessi D."/>
            <person name="Fiori P.L."/>
            <person name="Ren Q."/>
            <person name="Paulsen I."/>
            <person name="Zhang H."/>
            <person name="Bastida-Corcuera F.D."/>
            <person name="Simoes-Barbosa A."/>
            <person name="Brown M.T."/>
            <person name="Hayes R.D."/>
            <person name="Mukherjee M."/>
            <person name="Okumura C.Y."/>
            <person name="Schneider R."/>
            <person name="Smith A.J."/>
            <person name="Vanacova S."/>
            <person name="Villalvazo M."/>
            <person name="Haas B.J."/>
            <person name="Pertea M."/>
            <person name="Feldblyum T.V."/>
            <person name="Utterback T.R."/>
            <person name="Shu C.L."/>
            <person name="Osoegawa K."/>
            <person name="de Jong P.J."/>
            <person name="Hrdy I."/>
            <person name="Horvathova L."/>
            <person name="Zubacova Z."/>
            <person name="Dolezal P."/>
            <person name="Malik S.B."/>
            <person name="Logsdon J.M. Jr."/>
            <person name="Henze K."/>
            <person name="Gupta A."/>
            <person name="Wang C.C."/>
            <person name="Dunne R.L."/>
            <person name="Upcroft J.A."/>
            <person name="Upcroft P."/>
            <person name="White O."/>
            <person name="Salzberg S.L."/>
            <person name="Tang P."/>
            <person name="Chiu C.-H."/>
            <person name="Lee Y.-S."/>
            <person name="Embley T.M."/>
            <person name="Coombs G.H."/>
            <person name="Mottram J.C."/>
            <person name="Tachezy J."/>
            <person name="Fraser-Liggett C.M."/>
            <person name="Johnson P.J."/>
        </authorList>
    </citation>
    <scope>NUCLEOTIDE SEQUENCE [LARGE SCALE GENOMIC DNA]</scope>
    <source>
        <strain evidence="4">G3</strain>
    </source>
</reference>
<dbReference type="SMART" id="SM00297">
    <property type="entry name" value="BROMO"/>
    <property type="match status" value="1"/>
</dbReference>
<evidence type="ECO:0000259" key="3">
    <source>
        <dbReference type="PROSITE" id="PS50014"/>
    </source>
</evidence>
<keyword evidence="5" id="KW-1185">Reference proteome</keyword>
<dbReference type="PRINTS" id="PR00503">
    <property type="entry name" value="BROMODOMAIN"/>
</dbReference>
<dbReference type="InterPro" id="IPR001487">
    <property type="entry name" value="Bromodomain"/>
</dbReference>
<protein>
    <submittedName>
        <fullName evidence="4">Bromodomain containing protein</fullName>
    </submittedName>
</protein>
<dbReference type="PANTHER" id="PTHR45926">
    <property type="entry name" value="OSJNBA0053K19.4 PROTEIN"/>
    <property type="match status" value="1"/>
</dbReference>
<dbReference type="Gene3D" id="1.20.920.10">
    <property type="entry name" value="Bromodomain-like"/>
    <property type="match status" value="1"/>
</dbReference>
<dbReference type="OrthoDB" id="21449at2759"/>
<proteinExistence type="predicted"/>
<reference evidence="4" key="1">
    <citation type="submission" date="2006-10" db="EMBL/GenBank/DDBJ databases">
        <authorList>
            <person name="Amadeo P."/>
            <person name="Zhao Q."/>
            <person name="Wortman J."/>
            <person name="Fraser-Liggett C."/>
            <person name="Carlton J."/>
        </authorList>
    </citation>
    <scope>NUCLEOTIDE SEQUENCE</scope>
    <source>
        <strain evidence="4">G3</strain>
    </source>
</reference>
<dbReference type="InterPro" id="IPR036427">
    <property type="entry name" value="Bromodomain-like_sf"/>
</dbReference>
<evidence type="ECO:0000313" key="4">
    <source>
        <dbReference type="EMBL" id="EAX91075.1"/>
    </source>
</evidence>
<accession>A2FVJ8</accession>
<dbReference type="CDD" id="cd04369">
    <property type="entry name" value="Bromodomain"/>
    <property type="match status" value="1"/>
</dbReference>
<name>A2FVJ8_TRIV3</name>
<evidence type="ECO:0000256" key="1">
    <source>
        <dbReference type="ARBA" id="ARBA00023117"/>
    </source>
</evidence>